<dbReference type="Proteomes" id="UP000032047">
    <property type="component" value="Unassembled WGS sequence"/>
</dbReference>
<dbReference type="RefSeq" id="WP_042536353.1">
    <property type="nucleotide sequence ID" value="NZ_JXTG01000027.1"/>
</dbReference>
<evidence type="ECO:0000313" key="2">
    <source>
        <dbReference type="EMBL" id="KIP20052.1"/>
    </source>
</evidence>
<keyword evidence="1" id="KW-1133">Transmembrane helix</keyword>
<keyword evidence="1" id="KW-0812">Transmembrane</keyword>
<proteinExistence type="predicted"/>
<name>A0A0D0HL76_9BACL</name>
<evidence type="ECO:0000256" key="1">
    <source>
        <dbReference type="SAM" id="Phobius"/>
    </source>
</evidence>
<protein>
    <submittedName>
        <fullName evidence="2">Uncharacterized protein</fullName>
    </submittedName>
</protein>
<evidence type="ECO:0000313" key="3">
    <source>
        <dbReference type="Proteomes" id="UP000032047"/>
    </source>
</evidence>
<feature type="transmembrane region" description="Helical" evidence="1">
    <location>
        <begin position="20"/>
        <end position="39"/>
    </location>
</feature>
<reference evidence="2 3" key="1">
    <citation type="submission" date="2015-01" db="EMBL/GenBank/DDBJ databases">
        <title>Genome sequence of Anoxybacillus ayderensis strain AB04.</title>
        <authorList>
            <person name="Belduz A.O."/>
            <person name="Canakci S."/>
            <person name="Chan K.-G."/>
            <person name="Kahar U.M."/>
            <person name="Yaakob A.S."/>
            <person name="Chan C.S."/>
            <person name="Goh K.M."/>
        </authorList>
    </citation>
    <scope>NUCLEOTIDE SEQUENCE [LARGE SCALE GENOMIC DNA]</scope>
    <source>
        <strain evidence="2 3">AB04</strain>
    </source>
</reference>
<dbReference type="AlphaFoldDB" id="A0A0D0HL76"/>
<keyword evidence="3" id="KW-1185">Reference proteome</keyword>
<sequence length="65" mass="7594">MGVLLIFTTLFLMLLRKDKIAFYIIVLTLLSIPANSYFLNELKFLIYRIDLRVVSVTIQPHHKVS</sequence>
<accession>A0A0D0HL76</accession>
<keyword evidence="1" id="KW-0472">Membrane</keyword>
<organism evidence="2 3">
    <name type="scientific">Anoxybacillus ayderensis</name>
    <dbReference type="NCBI Taxonomy" id="265546"/>
    <lineage>
        <taxon>Bacteria</taxon>
        <taxon>Bacillati</taxon>
        <taxon>Bacillota</taxon>
        <taxon>Bacilli</taxon>
        <taxon>Bacillales</taxon>
        <taxon>Anoxybacillaceae</taxon>
        <taxon>Anoxybacillus</taxon>
    </lineage>
</organism>
<gene>
    <name evidence="2" type="ORF">JV16_02782</name>
</gene>
<dbReference type="EMBL" id="JXTG01000027">
    <property type="protein sequence ID" value="KIP20052.1"/>
    <property type="molecule type" value="Genomic_DNA"/>
</dbReference>
<comment type="caution">
    <text evidence="2">The sequence shown here is derived from an EMBL/GenBank/DDBJ whole genome shotgun (WGS) entry which is preliminary data.</text>
</comment>